<sequence>MRLSGEIVVGGAVFAPPTTRPSFETLPVLQRLKVVPTALASRRHPSWPEIAEFGTARNILLPTLF</sequence>
<reference evidence="1 2" key="1">
    <citation type="submission" date="2019-05" db="EMBL/GenBank/DDBJ databases">
        <title>Genome-based reclassification of Lactobacillus casei as Lactobacillus casei subsp. casei. subsp.nov., description of Lactobacillus casei subsp. zeae subsp. nov., and emended description of Lactobacillus casei.</title>
        <authorList>
            <person name="Huang C.-H."/>
        </authorList>
    </citation>
    <scope>NUCLEOTIDE SEQUENCE [LARGE SCALE GENOMIC DNA]</scope>
    <source>
        <strain evidence="1 2">CRBIP24.44</strain>
    </source>
</reference>
<dbReference type="AlphaFoldDB" id="A0A5R8LXB0"/>
<gene>
    <name evidence="1" type="ORF">FEI15_01630</name>
</gene>
<evidence type="ECO:0000313" key="2">
    <source>
        <dbReference type="Proteomes" id="UP000309885"/>
    </source>
</evidence>
<organism evidence="1 2">
    <name type="scientific">Lacticaseibacillus zeae</name>
    <name type="common">Lactobacillus zeae</name>
    <dbReference type="NCBI Taxonomy" id="57037"/>
    <lineage>
        <taxon>Bacteria</taxon>
        <taxon>Bacillati</taxon>
        <taxon>Bacillota</taxon>
        <taxon>Bacilli</taxon>
        <taxon>Lactobacillales</taxon>
        <taxon>Lactobacillaceae</taxon>
        <taxon>Lacticaseibacillus</taxon>
    </lineage>
</organism>
<proteinExistence type="predicted"/>
<evidence type="ECO:0000313" key="1">
    <source>
        <dbReference type="EMBL" id="TLF41936.1"/>
    </source>
</evidence>
<comment type="caution">
    <text evidence="1">The sequence shown here is derived from an EMBL/GenBank/DDBJ whole genome shotgun (WGS) entry which is preliminary data.</text>
</comment>
<name>A0A5R8LXB0_LACZE</name>
<dbReference type="Proteomes" id="UP000309885">
    <property type="component" value="Unassembled WGS sequence"/>
</dbReference>
<dbReference type="EMBL" id="VBWO01000001">
    <property type="protein sequence ID" value="TLF41936.1"/>
    <property type="molecule type" value="Genomic_DNA"/>
</dbReference>
<accession>A0A5R8LXB0</accession>
<protein>
    <submittedName>
        <fullName evidence="1">Uncharacterized protein</fullName>
    </submittedName>
</protein>